<dbReference type="CDD" id="cd11378">
    <property type="entry name" value="DUF296"/>
    <property type="match status" value="1"/>
</dbReference>
<dbReference type="KEGG" id="foc:113212781"/>
<feature type="domain" description="PPC" evidence="1">
    <location>
        <begin position="5"/>
        <end position="140"/>
    </location>
</feature>
<dbReference type="OrthoDB" id="2156856at2759"/>
<dbReference type="PANTHER" id="PTHR34988">
    <property type="entry name" value="PROTEIN, PUTATIVE-RELATED"/>
    <property type="match status" value="1"/>
</dbReference>
<evidence type="ECO:0000313" key="2">
    <source>
        <dbReference type="Proteomes" id="UP000504606"/>
    </source>
</evidence>
<dbReference type="PANTHER" id="PTHR34988:SF1">
    <property type="entry name" value="DNA-BINDING PROTEIN"/>
    <property type="match status" value="1"/>
</dbReference>
<dbReference type="PROSITE" id="PS51742">
    <property type="entry name" value="PPC"/>
    <property type="match status" value="1"/>
</dbReference>
<dbReference type="Gene3D" id="3.30.1330.80">
    <property type="entry name" value="Hypothetical protein, similar to alpha- acetolactate decarboxylase, domain 2"/>
    <property type="match status" value="1"/>
</dbReference>
<proteinExistence type="predicted"/>
<reference evidence="3 4" key="1">
    <citation type="submission" date="2025-04" db="UniProtKB">
        <authorList>
            <consortium name="RefSeq"/>
        </authorList>
    </citation>
    <scope>IDENTIFICATION</scope>
    <source>
        <tissue evidence="3 4">Whole organism</tissue>
    </source>
</reference>
<dbReference type="AlphaFoldDB" id="A0A6J1T1G2"/>
<dbReference type="RefSeq" id="XP_052122098.1">
    <property type="nucleotide sequence ID" value="XM_052266138.1"/>
</dbReference>
<protein>
    <submittedName>
        <fullName evidence="3 4">Bifunctional protein GlmU-like</fullName>
    </submittedName>
</protein>
<dbReference type="Proteomes" id="UP000504606">
    <property type="component" value="Unplaced"/>
</dbReference>
<name>A0A6J1T1G2_FRAOC</name>
<dbReference type="GeneID" id="113212781"/>
<evidence type="ECO:0000259" key="1">
    <source>
        <dbReference type="PROSITE" id="PS51742"/>
    </source>
</evidence>
<organism evidence="2 3">
    <name type="scientific">Frankliniella occidentalis</name>
    <name type="common">Western flower thrips</name>
    <name type="synonym">Euthrips occidentalis</name>
    <dbReference type="NCBI Taxonomy" id="133901"/>
    <lineage>
        <taxon>Eukaryota</taxon>
        <taxon>Metazoa</taxon>
        <taxon>Ecdysozoa</taxon>
        <taxon>Arthropoda</taxon>
        <taxon>Hexapoda</taxon>
        <taxon>Insecta</taxon>
        <taxon>Pterygota</taxon>
        <taxon>Neoptera</taxon>
        <taxon>Paraneoptera</taxon>
        <taxon>Thysanoptera</taxon>
        <taxon>Terebrantia</taxon>
        <taxon>Thripoidea</taxon>
        <taxon>Thripidae</taxon>
        <taxon>Frankliniella</taxon>
    </lineage>
</organism>
<keyword evidence="2" id="KW-1185">Reference proteome</keyword>
<gene>
    <name evidence="3 4" type="primary">LOC113212781</name>
</gene>
<sequence>MATQLSSMLVHPMRIHPGEDVLNVLQEFVRTNDLKAAFIVTCVGSVKRVKLRFATDSEGKEAISDIVENMEICSLVGTVAQDGSHIHGTFGNVKGHTVSGHVMGNMEVQTTVEIVIGNAVGYHFSRELDDKTGFKELVVEKEKI</sequence>
<dbReference type="RefSeq" id="XP_026287384.1">
    <property type="nucleotide sequence ID" value="XM_026431599.2"/>
</dbReference>
<dbReference type="Pfam" id="PF03479">
    <property type="entry name" value="PCC"/>
    <property type="match status" value="1"/>
</dbReference>
<accession>A0A6J1T1G2</accession>
<evidence type="ECO:0000313" key="4">
    <source>
        <dbReference type="RefSeq" id="XP_052122098.1"/>
    </source>
</evidence>
<dbReference type="SUPFAM" id="SSF117856">
    <property type="entry name" value="AF0104/ALDC/Ptd012-like"/>
    <property type="match status" value="1"/>
</dbReference>
<evidence type="ECO:0000313" key="3">
    <source>
        <dbReference type="RefSeq" id="XP_026287384.1"/>
    </source>
</evidence>
<dbReference type="InterPro" id="IPR005175">
    <property type="entry name" value="PPC_dom"/>
</dbReference>